<comment type="catalytic activity">
    <reaction evidence="5">
        <text>[molybdopterin-synthase sulfur-carrier protein]-C-terminal Gly-Gly + ATP + H(+) = [molybdopterin-synthase sulfur-carrier protein]-C-terminal Gly-Gly-AMP + diphosphate</text>
        <dbReference type="Rhea" id="RHEA:43616"/>
        <dbReference type="Rhea" id="RHEA-COMP:12159"/>
        <dbReference type="Rhea" id="RHEA-COMP:12202"/>
        <dbReference type="ChEBI" id="CHEBI:15378"/>
        <dbReference type="ChEBI" id="CHEBI:30616"/>
        <dbReference type="ChEBI" id="CHEBI:33019"/>
        <dbReference type="ChEBI" id="CHEBI:90618"/>
        <dbReference type="ChEBI" id="CHEBI:90778"/>
        <dbReference type="EC" id="2.7.7.80"/>
    </reaction>
</comment>
<dbReference type="InterPro" id="IPR035985">
    <property type="entry name" value="Ubiquitin-activating_enz"/>
</dbReference>
<comment type="function">
    <text evidence="6">Catalyzes the adenylation by ATP of the carboxyl group of the C-terminal glycine of sulfur carrier protein MoaD.</text>
</comment>
<comment type="similarity">
    <text evidence="1">Belongs to the HesA/MoeB/ThiF family.</text>
</comment>
<comment type="subunit">
    <text evidence="7">Homodimer. Forms a stable heterotetrameric complex of 2 MoeB and 2 MoaD during adenylation of MoaD.</text>
</comment>
<dbReference type="InterPro" id="IPR000594">
    <property type="entry name" value="ThiF_NAD_FAD-bd"/>
</dbReference>
<dbReference type="InterPro" id="IPR001763">
    <property type="entry name" value="Rhodanese-like_dom"/>
</dbReference>
<dbReference type="Pfam" id="PF00581">
    <property type="entry name" value="Rhodanese"/>
    <property type="match status" value="1"/>
</dbReference>
<dbReference type="EC" id="2.7.7.80" evidence="8"/>
<evidence type="ECO:0000256" key="7">
    <source>
        <dbReference type="ARBA" id="ARBA00063809"/>
    </source>
</evidence>
<dbReference type="GO" id="GO:0005524">
    <property type="term" value="F:ATP binding"/>
    <property type="evidence" value="ECO:0007669"/>
    <property type="project" value="UniProtKB-KW"/>
</dbReference>
<evidence type="ECO:0000313" key="15">
    <source>
        <dbReference type="Proteomes" id="UP000199534"/>
    </source>
</evidence>
<evidence type="ECO:0000256" key="3">
    <source>
        <dbReference type="ARBA" id="ARBA00022741"/>
    </source>
</evidence>
<proteinExistence type="inferred from homology"/>
<dbReference type="GO" id="GO:0005829">
    <property type="term" value="C:cytosol"/>
    <property type="evidence" value="ECO:0007669"/>
    <property type="project" value="TreeGrafter"/>
</dbReference>
<keyword evidence="15" id="KW-1185">Reference proteome</keyword>
<evidence type="ECO:0000313" key="14">
    <source>
        <dbReference type="EMBL" id="SFR47024.1"/>
    </source>
</evidence>
<sequence>MNTERYDRQIKLKGFGPHGQEFLAQSRVLLVGAGGLGVPAALYLNAMGVGRLGLIDGDQVELSNLHRQPIYTEADLGKLKVDCLSRFLKQQNPKSSITVLDTFLHARNALEILASYDLIIDATDNLETRYLLDDACLMLDKPWIYGALHGFEGQVSVFNYQGGPTYRCLFPKMPEQGEIPDCNTLGTLGILPAIIGSFQALEAVKVLCDLEGVLSGKLMIFEGLEQQSRTIAFKRNPNRAIPKEIVAENYNANLCDSGSEAVSYESYLRERNSNQTALIDVREISEFENGSLPEARIVPLSNLKGTLDQHNSDGKAVQELFGKDTSRATRIFLICKSGPRSRVACSLLSQYFPEYEFAWIEGGMRSIKTTSR</sequence>
<dbReference type="OrthoDB" id="9804286at2"/>
<dbReference type="Pfam" id="PF00899">
    <property type="entry name" value="ThiF"/>
    <property type="match status" value="1"/>
</dbReference>
<keyword evidence="2 14" id="KW-0808">Transferase</keyword>
<evidence type="ECO:0000259" key="13">
    <source>
        <dbReference type="PROSITE" id="PS50206"/>
    </source>
</evidence>
<protein>
    <recommendedName>
        <fullName evidence="9">Molybdopterin-synthase adenylyltransferase</fullName>
        <ecNumber evidence="8">2.7.7.80</ecNumber>
    </recommendedName>
    <alternativeName>
        <fullName evidence="12">MoaD protein adenylase</fullName>
    </alternativeName>
    <alternativeName>
        <fullName evidence="10">Molybdopterin-converting factor subunit 1 adenylase</fullName>
    </alternativeName>
    <alternativeName>
        <fullName evidence="11">Sulfur carrier protein MoaD adenylyltransferase</fullName>
    </alternativeName>
</protein>
<evidence type="ECO:0000256" key="8">
    <source>
        <dbReference type="ARBA" id="ARBA00066884"/>
    </source>
</evidence>
<evidence type="ECO:0000256" key="12">
    <source>
        <dbReference type="ARBA" id="ARBA00078531"/>
    </source>
</evidence>
<evidence type="ECO:0000256" key="5">
    <source>
        <dbReference type="ARBA" id="ARBA00052218"/>
    </source>
</evidence>
<evidence type="ECO:0000256" key="9">
    <source>
        <dbReference type="ARBA" id="ARBA00073635"/>
    </source>
</evidence>
<dbReference type="EMBL" id="FOYQ01000002">
    <property type="protein sequence ID" value="SFR47024.1"/>
    <property type="molecule type" value="Genomic_DNA"/>
</dbReference>
<dbReference type="PANTHER" id="PTHR10953:SF102">
    <property type="entry name" value="ADENYLYLTRANSFERASE AND SULFURTRANSFERASE MOCS3"/>
    <property type="match status" value="1"/>
</dbReference>
<dbReference type="CDD" id="cd00757">
    <property type="entry name" value="ThiF_MoeB_HesA_family"/>
    <property type="match status" value="1"/>
</dbReference>
<organism evidence="14 15">
    <name type="scientific">Robiginitalea myxolifaciens</name>
    <dbReference type="NCBI Taxonomy" id="400055"/>
    <lineage>
        <taxon>Bacteria</taxon>
        <taxon>Pseudomonadati</taxon>
        <taxon>Bacteroidota</taxon>
        <taxon>Flavobacteriia</taxon>
        <taxon>Flavobacteriales</taxon>
        <taxon>Flavobacteriaceae</taxon>
        <taxon>Robiginitalea</taxon>
    </lineage>
</organism>
<dbReference type="SUPFAM" id="SSF69572">
    <property type="entry name" value="Activating enzymes of the ubiquitin-like proteins"/>
    <property type="match status" value="1"/>
</dbReference>
<evidence type="ECO:0000256" key="11">
    <source>
        <dbReference type="ARBA" id="ARBA00075328"/>
    </source>
</evidence>
<dbReference type="GO" id="GO:0008641">
    <property type="term" value="F:ubiquitin-like modifier activating enzyme activity"/>
    <property type="evidence" value="ECO:0007669"/>
    <property type="project" value="InterPro"/>
</dbReference>
<evidence type="ECO:0000256" key="1">
    <source>
        <dbReference type="ARBA" id="ARBA00009919"/>
    </source>
</evidence>
<dbReference type="Gene3D" id="3.40.50.720">
    <property type="entry name" value="NAD(P)-binding Rossmann-like Domain"/>
    <property type="match status" value="1"/>
</dbReference>
<dbReference type="GO" id="GO:0061605">
    <property type="term" value="F:molybdopterin-synthase adenylyltransferase activity"/>
    <property type="evidence" value="ECO:0007669"/>
    <property type="project" value="UniProtKB-EC"/>
</dbReference>
<accession>A0A1I6GXP7</accession>
<gene>
    <name evidence="14" type="ORF">SAMN04490243_1875</name>
</gene>
<dbReference type="GO" id="GO:0008146">
    <property type="term" value="F:sulfotransferase activity"/>
    <property type="evidence" value="ECO:0007669"/>
    <property type="project" value="TreeGrafter"/>
</dbReference>
<dbReference type="InterPro" id="IPR045886">
    <property type="entry name" value="ThiF/MoeB/HesA"/>
</dbReference>
<evidence type="ECO:0000256" key="4">
    <source>
        <dbReference type="ARBA" id="ARBA00022840"/>
    </source>
</evidence>
<dbReference type="PROSITE" id="PS50206">
    <property type="entry name" value="RHODANESE_3"/>
    <property type="match status" value="1"/>
</dbReference>
<dbReference type="CDD" id="cd00158">
    <property type="entry name" value="RHOD"/>
    <property type="match status" value="1"/>
</dbReference>
<dbReference type="Proteomes" id="UP000199534">
    <property type="component" value="Unassembled WGS sequence"/>
</dbReference>
<dbReference type="FunFam" id="3.40.50.720:FF:000033">
    <property type="entry name" value="Adenylyltransferase and sulfurtransferase MOCS3"/>
    <property type="match status" value="1"/>
</dbReference>
<dbReference type="AlphaFoldDB" id="A0A1I6GXP7"/>
<evidence type="ECO:0000256" key="6">
    <source>
        <dbReference type="ARBA" id="ARBA00055169"/>
    </source>
</evidence>
<keyword evidence="14" id="KW-0548">Nucleotidyltransferase</keyword>
<keyword evidence="3" id="KW-0547">Nucleotide-binding</keyword>
<evidence type="ECO:0000256" key="10">
    <source>
        <dbReference type="ARBA" id="ARBA00075110"/>
    </source>
</evidence>
<dbReference type="PANTHER" id="PTHR10953">
    <property type="entry name" value="UBIQUITIN-ACTIVATING ENZYME E1"/>
    <property type="match status" value="1"/>
</dbReference>
<dbReference type="STRING" id="400055.SAMN04490243_1875"/>
<dbReference type="Gene3D" id="3.40.250.10">
    <property type="entry name" value="Rhodanese-like domain"/>
    <property type="match status" value="1"/>
</dbReference>
<feature type="domain" description="Rhodanese" evidence="13">
    <location>
        <begin position="272"/>
        <end position="372"/>
    </location>
</feature>
<dbReference type="InterPro" id="IPR036873">
    <property type="entry name" value="Rhodanese-like_dom_sf"/>
</dbReference>
<evidence type="ECO:0000256" key="2">
    <source>
        <dbReference type="ARBA" id="ARBA00022679"/>
    </source>
</evidence>
<name>A0A1I6GXP7_9FLAO</name>
<reference evidence="14 15" key="1">
    <citation type="submission" date="2016-10" db="EMBL/GenBank/DDBJ databases">
        <authorList>
            <person name="de Groot N.N."/>
        </authorList>
    </citation>
    <scope>NUCLEOTIDE SEQUENCE [LARGE SCALE GENOMIC DNA]</scope>
    <source>
        <strain evidence="14 15">DSM 21019</strain>
    </source>
</reference>
<dbReference type="GO" id="GO:0004792">
    <property type="term" value="F:thiosulfate-cyanide sulfurtransferase activity"/>
    <property type="evidence" value="ECO:0007669"/>
    <property type="project" value="TreeGrafter"/>
</dbReference>
<dbReference type="RefSeq" id="WP_092982340.1">
    <property type="nucleotide sequence ID" value="NZ_FOYQ01000002.1"/>
</dbReference>
<keyword evidence="4" id="KW-0067">ATP-binding</keyword>